<comment type="caution">
    <text evidence="2">The sequence shown here is derived from an EMBL/GenBank/DDBJ whole genome shotgun (WGS) entry which is preliminary data.</text>
</comment>
<dbReference type="InterPro" id="IPR007165">
    <property type="entry name" value="Phage_holin_4_2"/>
</dbReference>
<evidence type="ECO:0000313" key="3">
    <source>
        <dbReference type="Proteomes" id="UP000248882"/>
    </source>
</evidence>
<protein>
    <submittedName>
        <fullName evidence="2">Putative membrane protein</fullName>
    </submittedName>
</protein>
<evidence type="ECO:0000313" key="2">
    <source>
        <dbReference type="EMBL" id="PZX54101.1"/>
    </source>
</evidence>
<feature type="transmembrane region" description="Helical" evidence="1">
    <location>
        <begin position="95"/>
        <end position="113"/>
    </location>
</feature>
<dbReference type="RefSeq" id="WP_245942197.1">
    <property type="nucleotide sequence ID" value="NZ_QKZT01000005.1"/>
</dbReference>
<keyword evidence="3" id="KW-1185">Reference proteome</keyword>
<feature type="transmembrane region" description="Helical" evidence="1">
    <location>
        <begin position="35"/>
        <end position="53"/>
    </location>
</feature>
<dbReference type="AlphaFoldDB" id="A0A2W7R1P5"/>
<reference evidence="2 3" key="1">
    <citation type="submission" date="2018-06" db="EMBL/GenBank/DDBJ databases">
        <title>Genomic Encyclopedia of Archaeal and Bacterial Type Strains, Phase II (KMG-II): from individual species to whole genera.</title>
        <authorList>
            <person name="Goeker M."/>
        </authorList>
    </citation>
    <scope>NUCLEOTIDE SEQUENCE [LARGE SCALE GENOMIC DNA]</scope>
    <source>
        <strain evidence="2 3">DSM 19830</strain>
    </source>
</reference>
<accession>A0A2W7R1P5</accession>
<dbReference type="PANTHER" id="PTHR37309">
    <property type="entry name" value="SLR0284 PROTEIN"/>
    <property type="match status" value="1"/>
</dbReference>
<keyword evidence="1" id="KW-0812">Transmembrane</keyword>
<feature type="transmembrane region" description="Helical" evidence="1">
    <location>
        <begin position="60"/>
        <end position="83"/>
    </location>
</feature>
<organism evidence="2 3">
    <name type="scientific">Algoriphagus chordae</name>
    <dbReference type="NCBI Taxonomy" id="237019"/>
    <lineage>
        <taxon>Bacteria</taxon>
        <taxon>Pseudomonadati</taxon>
        <taxon>Bacteroidota</taxon>
        <taxon>Cytophagia</taxon>
        <taxon>Cytophagales</taxon>
        <taxon>Cyclobacteriaceae</taxon>
        <taxon>Algoriphagus</taxon>
    </lineage>
</organism>
<proteinExistence type="predicted"/>
<dbReference type="Pfam" id="PF04020">
    <property type="entry name" value="Phage_holin_4_2"/>
    <property type="match status" value="1"/>
</dbReference>
<feature type="transmembrane region" description="Helical" evidence="1">
    <location>
        <begin position="12"/>
        <end position="29"/>
    </location>
</feature>
<keyword evidence="1" id="KW-1133">Transmembrane helix</keyword>
<dbReference type="PANTHER" id="PTHR37309:SF1">
    <property type="entry name" value="SLR0284 PROTEIN"/>
    <property type="match status" value="1"/>
</dbReference>
<evidence type="ECO:0000256" key="1">
    <source>
        <dbReference type="SAM" id="Phobius"/>
    </source>
</evidence>
<gene>
    <name evidence="2" type="ORF">LV85_01440</name>
</gene>
<sequence>MEKTNRPMNFLVKILLGGISVIIAEYLIPGIHIDTAMTGFILAAVIILINITLKPILIILTLPITFLTLGLFLLVINALMFMLADRIIPGFEVDGFWWAVLFAIVVSIINSLFGNSLNPSDS</sequence>
<dbReference type="EMBL" id="QKZT01000005">
    <property type="protein sequence ID" value="PZX54101.1"/>
    <property type="molecule type" value="Genomic_DNA"/>
</dbReference>
<dbReference type="Proteomes" id="UP000248882">
    <property type="component" value="Unassembled WGS sequence"/>
</dbReference>
<keyword evidence="1" id="KW-0472">Membrane</keyword>
<name>A0A2W7R1P5_9BACT</name>